<protein>
    <recommendedName>
        <fullName evidence="3">SUI1 domain-containing protein</fullName>
    </recommendedName>
</protein>
<gene>
    <name evidence="1" type="ORF">OEZ85_010605</name>
</gene>
<dbReference type="SUPFAM" id="SSF117991">
    <property type="entry name" value="YbeD/HP0495-like"/>
    <property type="match status" value="1"/>
</dbReference>
<dbReference type="Gene3D" id="3.30.70.260">
    <property type="match status" value="1"/>
</dbReference>
<reference evidence="1 2" key="1">
    <citation type="submission" date="2023-05" db="EMBL/GenBank/DDBJ databases">
        <title>A 100% complete, gapless, phased diploid assembly of the Scenedesmus obliquus UTEX 3031 genome.</title>
        <authorList>
            <person name="Biondi T.C."/>
            <person name="Hanschen E.R."/>
            <person name="Kwon T."/>
            <person name="Eng W."/>
            <person name="Kruse C.P.S."/>
            <person name="Koehler S.I."/>
            <person name="Kunde Y."/>
            <person name="Gleasner C.D."/>
            <person name="You Mak K.T."/>
            <person name="Polle J."/>
            <person name="Hovde B.T."/>
            <person name="Starkenburg S.R."/>
        </authorList>
    </citation>
    <scope>NUCLEOTIDE SEQUENCE [LARGE SCALE GENOMIC DNA]</scope>
    <source>
        <strain evidence="1 2">DOE0152z</strain>
    </source>
</reference>
<dbReference type="InterPro" id="IPR027471">
    <property type="entry name" value="YbeD-like_sf"/>
</dbReference>
<organism evidence="1 2">
    <name type="scientific">Tetradesmus obliquus</name>
    <name type="common">Green alga</name>
    <name type="synonym">Acutodesmus obliquus</name>
    <dbReference type="NCBI Taxonomy" id="3088"/>
    <lineage>
        <taxon>Eukaryota</taxon>
        <taxon>Viridiplantae</taxon>
        <taxon>Chlorophyta</taxon>
        <taxon>core chlorophytes</taxon>
        <taxon>Chlorophyceae</taxon>
        <taxon>CS clade</taxon>
        <taxon>Sphaeropleales</taxon>
        <taxon>Scenedesmaceae</taxon>
        <taxon>Tetradesmus</taxon>
    </lineage>
</organism>
<evidence type="ECO:0008006" key="3">
    <source>
        <dbReference type="Google" id="ProtNLM"/>
    </source>
</evidence>
<dbReference type="InterPro" id="IPR007454">
    <property type="entry name" value="UPF0250_YbeD-like"/>
</dbReference>
<accession>A0ABY8TSH6</accession>
<keyword evidence="2" id="KW-1185">Reference proteome</keyword>
<proteinExistence type="predicted"/>
<dbReference type="PANTHER" id="PTHR34782:SF1">
    <property type="entry name" value="PHOSPHORIBOSYLFORMYLGLYCINAMIDINE SYNTHASE"/>
    <property type="match status" value="1"/>
</dbReference>
<dbReference type="Proteomes" id="UP001244341">
    <property type="component" value="Chromosome 2b"/>
</dbReference>
<sequence>MALVAGQQRLHSSLQAQTCRRHQLAPLLRTTRPCRVHASQESDALPADDKPSSSGGSLGDLGFKAFVSEAEWRRIDKKVNKYPGQRTFTAIGTGGDDFKATMLAAVEGVVGSVHVECVSQRPSSGGKYVSVRIGPVWVQDADQVVAVFNKMREDQRLKWYM</sequence>
<dbReference type="PANTHER" id="PTHR34782">
    <property type="entry name" value="PHOSPHORIBOSYLFORMYLGLYCINAMIDINE SYNTHASE"/>
    <property type="match status" value="1"/>
</dbReference>
<dbReference type="EMBL" id="CP126209">
    <property type="protein sequence ID" value="WIA10413.1"/>
    <property type="molecule type" value="Genomic_DNA"/>
</dbReference>
<evidence type="ECO:0000313" key="1">
    <source>
        <dbReference type="EMBL" id="WIA10413.1"/>
    </source>
</evidence>
<dbReference type="Pfam" id="PF04359">
    <property type="entry name" value="DUF493"/>
    <property type="match status" value="1"/>
</dbReference>
<name>A0ABY8TSH6_TETOB</name>
<evidence type="ECO:0000313" key="2">
    <source>
        <dbReference type="Proteomes" id="UP001244341"/>
    </source>
</evidence>